<dbReference type="AlphaFoldDB" id="A0ABD0RGD8"/>
<dbReference type="Pfam" id="PF03564">
    <property type="entry name" value="DUF1759"/>
    <property type="match status" value="1"/>
</dbReference>
<gene>
    <name evidence="1" type="ORF">M9458_006134</name>
</gene>
<feature type="non-terminal residue" evidence="1">
    <location>
        <position position="164"/>
    </location>
</feature>
<dbReference type="InterPro" id="IPR005312">
    <property type="entry name" value="DUF1759"/>
</dbReference>
<name>A0ABD0RGD8_CIRMR</name>
<reference evidence="1 2" key="1">
    <citation type="submission" date="2024-05" db="EMBL/GenBank/DDBJ databases">
        <title>Genome sequencing and assembly of Indian major carp, Cirrhinus mrigala (Hamilton, 1822).</title>
        <authorList>
            <person name="Mohindra V."/>
            <person name="Chowdhury L.M."/>
            <person name="Lal K."/>
            <person name="Jena J.K."/>
        </authorList>
    </citation>
    <scope>NUCLEOTIDE SEQUENCE [LARGE SCALE GENOMIC DNA]</scope>
    <source>
        <strain evidence="1">CM1030</strain>
        <tissue evidence="1">Blood</tissue>
    </source>
</reference>
<feature type="non-terminal residue" evidence="1">
    <location>
        <position position="1"/>
    </location>
</feature>
<organism evidence="1 2">
    <name type="scientific">Cirrhinus mrigala</name>
    <name type="common">Mrigala</name>
    <dbReference type="NCBI Taxonomy" id="683832"/>
    <lineage>
        <taxon>Eukaryota</taxon>
        <taxon>Metazoa</taxon>
        <taxon>Chordata</taxon>
        <taxon>Craniata</taxon>
        <taxon>Vertebrata</taxon>
        <taxon>Euteleostomi</taxon>
        <taxon>Actinopterygii</taxon>
        <taxon>Neopterygii</taxon>
        <taxon>Teleostei</taxon>
        <taxon>Ostariophysi</taxon>
        <taxon>Cypriniformes</taxon>
        <taxon>Cyprinidae</taxon>
        <taxon>Labeoninae</taxon>
        <taxon>Labeonini</taxon>
        <taxon>Cirrhinus</taxon>
    </lineage>
</organism>
<protein>
    <submittedName>
        <fullName evidence="1">Uncharacterized protein</fullName>
    </submittedName>
</protein>
<keyword evidence="2" id="KW-1185">Reference proteome</keyword>
<evidence type="ECO:0000313" key="2">
    <source>
        <dbReference type="Proteomes" id="UP001529510"/>
    </source>
</evidence>
<dbReference type="PANTHER" id="PTHR47331">
    <property type="entry name" value="PHD-TYPE DOMAIN-CONTAINING PROTEIN"/>
    <property type="match status" value="1"/>
</dbReference>
<proteinExistence type="predicted"/>
<dbReference type="Proteomes" id="UP001529510">
    <property type="component" value="Unassembled WGS sequence"/>
</dbReference>
<dbReference type="PANTHER" id="PTHR47331:SF5">
    <property type="entry name" value="RIBONUCLEASE H"/>
    <property type="match status" value="1"/>
</dbReference>
<comment type="caution">
    <text evidence="1">The sequence shown here is derived from an EMBL/GenBank/DDBJ whole genome shotgun (WGS) entry which is preliminary data.</text>
</comment>
<evidence type="ECO:0000313" key="1">
    <source>
        <dbReference type="EMBL" id="KAL0197594.1"/>
    </source>
</evidence>
<sequence length="164" mass="18290">LPELLLTPSQPTAKLQQFSAQPQTTRWQLTTDATQEVSTTALARALADSINISRLPVPEPAVFNGDPLNYFLLGTDAAYYAAWDTLKERYGGSFVIAKAFRDKLTSWPKIGTKDSAELREWNRKVIEVEEQHGCFPTFSNFVDFITREAKIACNPVTSLHALKG</sequence>
<dbReference type="EMBL" id="JAMKFB020000003">
    <property type="protein sequence ID" value="KAL0197594.1"/>
    <property type="molecule type" value="Genomic_DNA"/>
</dbReference>
<accession>A0ABD0RGD8</accession>